<feature type="transmembrane region" description="Helical" evidence="1">
    <location>
        <begin position="64"/>
        <end position="84"/>
    </location>
</feature>
<organism evidence="3 4">
    <name type="scientific">Sporosarcina pasteurii</name>
    <name type="common">Bacillus pasteurii</name>
    <dbReference type="NCBI Taxonomy" id="1474"/>
    <lineage>
        <taxon>Bacteria</taxon>
        <taxon>Bacillati</taxon>
        <taxon>Bacillota</taxon>
        <taxon>Bacilli</taxon>
        <taxon>Bacillales</taxon>
        <taxon>Caryophanaceae</taxon>
        <taxon>Sporosarcina</taxon>
    </lineage>
</organism>
<evidence type="ECO:0000313" key="4">
    <source>
        <dbReference type="Proteomes" id="UP000254519"/>
    </source>
</evidence>
<dbReference type="EMBL" id="UGYZ01000002">
    <property type="protein sequence ID" value="SUI99360.1"/>
    <property type="molecule type" value="Genomic_DNA"/>
</dbReference>
<feature type="domain" description="DZANK-type" evidence="2">
    <location>
        <begin position="3"/>
        <end position="49"/>
    </location>
</feature>
<proteinExistence type="predicted"/>
<accession>A0A380BD46</accession>
<dbReference type="RefSeq" id="WP_115360058.1">
    <property type="nucleotide sequence ID" value="NZ_CP038012.1"/>
</dbReference>
<keyword evidence="4" id="KW-1185">Reference proteome</keyword>
<keyword evidence="1" id="KW-0472">Membrane</keyword>
<dbReference type="Pfam" id="PF12773">
    <property type="entry name" value="DZR"/>
    <property type="match status" value="1"/>
</dbReference>
<reference evidence="3 4" key="1">
    <citation type="submission" date="2018-06" db="EMBL/GenBank/DDBJ databases">
        <authorList>
            <consortium name="Pathogen Informatics"/>
            <person name="Doyle S."/>
        </authorList>
    </citation>
    <scope>NUCLEOTIDE SEQUENCE [LARGE SCALE GENOMIC DNA]</scope>
    <source>
        <strain evidence="4">ATCC 11859 / DSM 33 / NCIB 8841 / NCTC 4822</strain>
    </source>
</reference>
<evidence type="ECO:0000313" key="3">
    <source>
        <dbReference type="EMBL" id="SUI99360.1"/>
    </source>
</evidence>
<protein>
    <submittedName>
        <fullName evidence="3">Double zinc ribbon</fullName>
    </submittedName>
</protein>
<feature type="transmembrane region" description="Helical" evidence="1">
    <location>
        <begin position="90"/>
        <end position="123"/>
    </location>
</feature>
<dbReference type="OrthoDB" id="9792998at2"/>
<keyword evidence="1" id="KW-1133">Transmembrane helix</keyword>
<evidence type="ECO:0000259" key="2">
    <source>
        <dbReference type="Pfam" id="PF12773"/>
    </source>
</evidence>
<gene>
    <name evidence="3" type="ORF">NCTC4822_00582</name>
</gene>
<evidence type="ECO:0000256" key="1">
    <source>
        <dbReference type="SAM" id="Phobius"/>
    </source>
</evidence>
<dbReference type="InterPro" id="IPR025874">
    <property type="entry name" value="DZR"/>
</dbReference>
<keyword evidence="1" id="KW-0812">Transmembrane</keyword>
<dbReference type="Proteomes" id="UP000254519">
    <property type="component" value="Unassembled WGS sequence"/>
</dbReference>
<sequence>MHCTNCSEAISDLAEVCPKCGVRQYSVKKYCYGCGEPVKEIQEMCTSCGVSIKKTNKSSGTGEAMHPAIPALLSFLIAGLGQLVNGQVAKGIVCFIGSIILAFITVGLSAIITMPMLIIDAYLIGKKRQEGKQVGDWEFF</sequence>
<name>A0A380BD46_SPOPA</name>
<dbReference type="AlphaFoldDB" id="A0A380BD46"/>